<dbReference type="GO" id="GO:0005509">
    <property type="term" value="F:calcium ion binding"/>
    <property type="evidence" value="ECO:0007669"/>
    <property type="project" value="TreeGrafter"/>
</dbReference>
<accession>A0A317JWY1</accession>
<dbReference type="EMBL" id="QGSV01000283">
    <property type="protein sequence ID" value="PWU44888.1"/>
    <property type="molecule type" value="Genomic_DNA"/>
</dbReference>
<evidence type="ECO:0000313" key="6">
    <source>
        <dbReference type="Proteomes" id="UP000245683"/>
    </source>
</evidence>
<dbReference type="GO" id="GO:0019853">
    <property type="term" value="P:L-ascorbic acid biosynthetic process"/>
    <property type="evidence" value="ECO:0007669"/>
    <property type="project" value="TreeGrafter"/>
</dbReference>
<dbReference type="PANTHER" id="PTHR10907">
    <property type="entry name" value="REGUCALCIN"/>
    <property type="match status" value="1"/>
</dbReference>
<dbReference type="PANTHER" id="PTHR10907:SF47">
    <property type="entry name" value="REGUCALCIN"/>
    <property type="match status" value="1"/>
</dbReference>
<keyword evidence="3" id="KW-0479">Metal-binding</keyword>
<gene>
    <name evidence="5" type="ORF">DLJ46_23730</name>
</gene>
<dbReference type="OrthoDB" id="2633250at2"/>
<dbReference type="SUPFAM" id="SSF63829">
    <property type="entry name" value="Calcium-dependent phosphotriesterase"/>
    <property type="match status" value="1"/>
</dbReference>
<keyword evidence="6" id="KW-1185">Reference proteome</keyword>
<sequence length="287" mass="30432">MDVLIPGAGELCEGPCWDVRTARLYFVDILAGQVHAVDTDTGARRTWQLGVPVGAVAPRQAGGWIAAVERGFTVFDDEWNRVGPVTPAPGQQDGTRFNDGRCDPAGRFWAGTLSYDGSPERAALYRLDADGLVTPMLSGVTNSNGLGWSASGAEMYYVDTGKATIDRFMFDPGRGTIEDRRTLVAFGTDEGLPDGLTVDSEGFLWVALWGGGCVRRYSPAGELDGETRLPVSQVTSIAFGGADLGELFITTAAEGLSAAERRDQPLAGSVFRHRPGVTGLPPATFAG</sequence>
<feature type="domain" description="SMP-30/Gluconolactonase/LRE-like region" evidence="4">
    <location>
        <begin position="11"/>
        <end position="252"/>
    </location>
</feature>
<evidence type="ECO:0000256" key="1">
    <source>
        <dbReference type="ARBA" id="ARBA00008853"/>
    </source>
</evidence>
<comment type="cofactor">
    <cofactor evidence="3">
        <name>Zn(2+)</name>
        <dbReference type="ChEBI" id="CHEBI:29105"/>
    </cofactor>
    <text evidence="3">Binds 1 divalent metal cation per subunit.</text>
</comment>
<dbReference type="GO" id="GO:0004341">
    <property type="term" value="F:gluconolactonase activity"/>
    <property type="evidence" value="ECO:0007669"/>
    <property type="project" value="TreeGrafter"/>
</dbReference>
<organism evidence="5 6">
    <name type="scientific">Micromonospora globispora</name>
    <dbReference type="NCBI Taxonomy" id="1450148"/>
    <lineage>
        <taxon>Bacteria</taxon>
        <taxon>Bacillati</taxon>
        <taxon>Actinomycetota</taxon>
        <taxon>Actinomycetes</taxon>
        <taxon>Micromonosporales</taxon>
        <taxon>Micromonosporaceae</taxon>
        <taxon>Micromonospora</taxon>
    </lineage>
</organism>
<evidence type="ECO:0000256" key="2">
    <source>
        <dbReference type="PIRSR" id="PIRSR605511-1"/>
    </source>
</evidence>
<name>A0A317JWY1_9ACTN</name>
<reference evidence="6" key="1">
    <citation type="submission" date="2018-05" db="EMBL/GenBank/DDBJ databases">
        <title>Micromonospora globispora sp. nov. and Micromonospora rugosa sp. nov., isolated from marine sediment.</title>
        <authorList>
            <person name="Carro L."/>
            <person name="Aysel V."/>
            <person name="Cetin D."/>
            <person name="Igual J.M."/>
            <person name="Klenk H.-P."/>
            <person name="Trujillo M.E."/>
            <person name="Sahin N."/>
        </authorList>
    </citation>
    <scope>NUCLEOTIDE SEQUENCE [LARGE SCALE GENOMIC DNA]</scope>
    <source>
        <strain evidence="6">S2904</strain>
    </source>
</reference>
<dbReference type="Pfam" id="PF08450">
    <property type="entry name" value="SGL"/>
    <property type="match status" value="1"/>
</dbReference>
<evidence type="ECO:0000313" key="5">
    <source>
        <dbReference type="EMBL" id="PWU44888.1"/>
    </source>
</evidence>
<feature type="binding site" evidence="3">
    <location>
        <position position="98"/>
    </location>
    <ligand>
        <name>substrate</name>
    </ligand>
</feature>
<protein>
    <recommendedName>
        <fullName evidence="4">SMP-30/Gluconolactonase/LRE-like region domain-containing protein</fullName>
    </recommendedName>
</protein>
<comment type="caution">
    <text evidence="5">The sequence shown here is derived from an EMBL/GenBank/DDBJ whole genome shotgun (WGS) entry which is preliminary data.</text>
</comment>
<evidence type="ECO:0000256" key="3">
    <source>
        <dbReference type="PIRSR" id="PIRSR605511-2"/>
    </source>
</evidence>
<feature type="active site" description="Proton donor/acceptor" evidence="2">
    <location>
        <position position="194"/>
    </location>
</feature>
<feature type="binding site" evidence="3">
    <location>
        <position position="116"/>
    </location>
    <ligand>
        <name>substrate</name>
    </ligand>
</feature>
<dbReference type="InterPro" id="IPR013658">
    <property type="entry name" value="SGL"/>
</dbReference>
<dbReference type="AlphaFoldDB" id="A0A317JWY1"/>
<feature type="binding site" evidence="3">
    <location>
        <position position="96"/>
    </location>
    <ligand>
        <name>substrate</name>
    </ligand>
</feature>
<evidence type="ECO:0000259" key="4">
    <source>
        <dbReference type="Pfam" id="PF08450"/>
    </source>
</evidence>
<feature type="binding site" evidence="3">
    <location>
        <position position="13"/>
    </location>
    <ligand>
        <name>a divalent metal cation</name>
        <dbReference type="ChEBI" id="CHEBI:60240"/>
    </ligand>
</feature>
<feature type="binding site" evidence="3">
    <location>
        <position position="194"/>
    </location>
    <ligand>
        <name>a divalent metal cation</name>
        <dbReference type="ChEBI" id="CHEBI:60240"/>
    </ligand>
</feature>
<dbReference type="PRINTS" id="PR01790">
    <property type="entry name" value="SMP30FAMILY"/>
</dbReference>
<feature type="binding site" evidence="3">
    <location>
        <position position="144"/>
    </location>
    <ligand>
        <name>a divalent metal cation</name>
        <dbReference type="ChEBI" id="CHEBI:60240"/>
    </ligand>
</feature>
<dbReference type="InterPro" id="IPR011042">
    <property type="entry name" value="6-blade_b-propeller_TolB-like"/>
</dbReference>
<keyword evidence="3" id="KW-0862">Zinc</keyword>
<comment type="similarity">
    <text evidence="1">Belongs to the SMP-30/CGR1 family.</text>
</comment>
<proteinExistence type="inferred from homology"/>
<dbReference type="InterPro" id="IPR005511">
    <property type="entry name" value="SMP-30"/>
</dbReference>
<dbReference type="Proteomes" id="UP000245683">
    <property type="component" value="Unassembled WGS sequence"/>
</dbReference>
<dbReference type="Gene3D" id="2.120.10.30">
    <property type="entry name" value="TolB, C-terminal domain"/>
    <property type="match status" value="1"/>
</dbReference>